<protein>
    <submittedName>
        <fullName evidence="1">Uncharacterized protein</fullName>
    </submittedName>
</protein>
<proteinExistence type="predicted"/>
<evidence type="ECO:0000313" key="1">
    <source>
        <dbReference type="EMBL" id="KKN79636.1"/>
    </source>
</evidence>
<sequence>MGYYVSHLIGIRTGGVFSGGADVEDVRARIRKVSIETGNAAEQIFEEDRIGWSTKELDGPKGSYFVLAGVFNYWTWGEASKFSRALSKEFQSEVMHMCWDEQRNEVNCQIFLAGESLFDVDEHPLSQILRRIC</sequence>
<dbReference type="EMBL" id="LAZR01000244">
    <property type="protein sequence ID" value="KKN79636.1"/>
    <property type="molecule type" value="Genomic_DNA"/>
</dbReference>
<accession>A0A0F9W1S7</accession>
<organism evidence="1">
    <name type="scientific">marine sediment metagenome</name>
    <dbReference type="NCBI Taxonomy" id="412755"/>
    <lineage>
        <taxon>unclassified sequences</taxon>
        <taxon>metagenomes</taxon>
        <taxon>ecological metagenomes</taxon>
    </lineage>
</organism>
<gene>
    <name evidence="1" type="ORF">LCGC14_0338400</name>
</gene>
<dbReference type="AlphaFoldDB" id="A0A0F9W1S7"/>
<name>A0A0F9W1S7_9ZZZZ</name>
<reference evidence="1" key="1">
    <citation type="journal article" date="2015" name="Nature">
        <title>Complex archaea that bridge the gap between prokaryotes and eukaryotes.</title>
        <authorList>
            <person name="Spang A."/>
            <person name="Saw J.H."/>
            <person name="Jorgensen S.L."/>
            <person name="Zaremba-Niedzwiedzka K."/>
            <person name="Martijn J."/>
            <person name="Lind A.E."/>
            <person name="van Eijk R."/>
            <person name="Schleper C."/>
            <person name="Guy L."/>
            <person name="Ettema T.J."/>
        </authorList>
    </citation>
    <scope>NUCLEOTIDE SEQUENCE</scope>
</reference>
<comment type="caution">
    <text evidence="1">The sequence shown here is derived from an EMBL/GenBank/DDBJ whole genome shotgun (WGS) entry which is preliminary data.</text>
</comment>